<protein>
    <submittedName>
        <fullName evidence="3">Uncharacterized protein</fullName>
    </submittedName>
</protein>
<feature type="region of interest" description="Disordered" evidence="1">
    <location>
        <begin position="100"/>
        <end position="171"/>
    </location>
</feature>
<dbReference type="WBParaSite" id="scaffold13922_cov248.g17165">
    <property type="protein sequence ID" value="scaffold13922_cov248.g17165"/>
    <property type="gene ID" value="scaffold13922_cov248.g17165"/>
</dbReference>
<reference evidence="3" key="1">
    <citation type="submission" date="2022-11" db="UniProtKB">
        <authorList>
            <consortium name="WormBaseParasite"/>
        </authorList>
    </citation>
    <scope>IDENTIFICATION</scope>
</reference>
<keyword evidence="2" id="KW-1185">Reference proteome</keyword>
<evidence type="ECO:0000313" key="2">
    <source>
        <dbReference type="Proteomes" id="UP000887561"/>
    </source>
</evidence>
<name>A0A915LL41_MELJA</name>
<accession>A0A915LL41</accession>
<dbReference type="Proteomes" id="UP000887561">
    <property type="component" value="Unplaced"/>
</dbReference>
<feature type="compositionally biased region" description="Low complexity" evidence="1">
    <location>
        <begin position="100"/>
        <end position="111"/>
    </location>
</feature>
<dbReference type="AlphaFoldDB" id="A0A915LL41"/>
<sequence length="266" mass="28865">MGEFGPTCHVQSVYNVCNQKDASGRNVLRLVELKSGKPVIPLEDVFDEIERIHLQHDHLCNIAKFYQSLKEASTNLATGNISFEMAKDFITRCQTCTINSQQKSSKTTQNSGLFAPKLSPTKFPKKNARPESSPLSNGASNSGGNGKSDAKNGSKNGSSNNGHNFVKPSSQPSFVAPSPIYTAVNRQFFPPTPLSNQPFSSMTSSSTKDFNYKPGWMPVFTSTPLATKAAQPRIVIICDEPEVPAIREAVQNAEGNASITEPVVKQ</sequence>
<evidence type="ECO:0000313" key="3">
    <source>
        <dbReference type="WBParaSite" id="scaffold13922_cov248.g17165"/>
    </source>
</evidence>
<organism evidence="2 3">
    <name type="scientific">Meloidogyne javanica</name>
    <name type="common">Root-knot nematode worm</name>
    <dbReference type="NCBI Taxonomy" id="6303"/>
    <lineage>
        <taxon>Eukaryota</taxon>
        <taxon>Metazoa</taxon>
        <taxon>Ecdysozoa</taxon>
        <taxon>Nematoda</taxon>
        <taxon>Chromadorea</taxon>
        <taxon>Rhabditida</taxon>
        <taxon>Tylenchina</taxon>
        <taxon>Tylenchomorpha</taxon>
        <taxon>Tylenchoidea</taxon>
        <taxon>Meloidogynidae</taxon>
        <taxon>Meloidogyninae</taxon>
        <taxon>Meloidogyne</taxon>
        <taxon>Meloidogyne incognita group</taxon>
    </lineage>
</organism>
<evidence type="ECO:0000256" key="1">
    <source>
        <dbReference type="SAM" id="MobiDB-lite"/>
    </source>
</evidence>
<proteinExistence type="predicted"/>
<feature type="compositionally biased region" description="Low complexity" evidence="1">
    <location>
        <begin position="151"/>
        <end position="162"/>
    </location>
</feature>